<accession>A0A0W1A9I0</accession>
<comment type="similarity">
    <text evidence="1">Belongs to the polypeptide deformylase family.</text>
</comment>
<dbReference type="GO" id="GO:0042586">
    <property type="term" value="F:peptide deformylase activity"/>
    <property type="evidence" value="ECO:0007669"/>
    <property type="project" value="UniProtKB-EC"/>
</dbReference>
<dbReference type="RefSeq" id="WP_058493639.1">
    <property type="nucleotide sequence ID" value="NZ_CBCRUR010000015.1"/>
</dbReference>
<dbReference type="PATRIC" id="fig|45076.6.peg.2021"/>
<dbReference type="PANTHER" id="PTHR10458">
    <property type="entry name" value="PEPTIDE DEFORMYLASE"/>
    <property type="match status" value="1"/>
</dbReference>
<dbReference type="InterPro" id="IPR036821">
    <property type="entry name" value="Peptide_deformylase_sf"/>
</dbReference>
<reference evidence="2 3" key="1">
    <citation type="submission" date="2015-11" db="EMBL/GenBank/DDBJ databases">
        <title>Genomic analysis of 38 Legionella species identifies large and diverse effector repertoires.</title>
        <authorList>
            <person name="Burstein D."/>
            <person name="Amaro F."/>
            <person name="Zusman T."/>
            <person name="Lifshitz Z."/>
            <person name="Cohen O."/>
            <person name="Gilbert J.A."/>
            <person name="Pupko T."/>
            <person name="Shuman H.A."/>
            <person name="Segal G."/>
        </authorList>
    </citation>
    <scope>NUCLEOTIDE SEQUENCE [LARGE SCALE GENOMIC DNA]</scope>
    <source>
        <strain evidence="2 3">ATCC 49508</strain>
    </source>
</reference>
<dbReference type="Gene3D" id="3.90.45.10">
    <property type="entry name" value="Peptide deformylase"/>
    <property type="match status" value="1"/>
</dbReference>
<organism evidence="2 3">
    <name type="scientific">Legionella worsleiensis</name>
    <dbReference type="NCBI Taxonomy" id="45076"/>
    <lineage>
        <taxon>Bacteria</taxon>
        <taxon>Pseudomonadati</taxon>
        <taxon>Pseudomonadota</taxon>
        <taxon>Gammaproteobacteria</taxon>
        <taxon>Legionellales</taxon>
        <taxon>Legionellaceae</taxon>
        <taxon>Legionella</taxon>
    </lineage>
</organism>
<gene>
    <name evidence="2" type="primary">def_2</name>
    <name evidence="2" type="ORF">Lwor_1858</name>
</gene>
<protein>
    <submittedName>
        <fullName evidence="2">Peptide deformylase</fullName>
        <ecNumber evidence="2">3.5.1.88</ecNumber>
    </submittedName>
</protein>
<dbReference type="Proteomes" id="UP000054662">
    <property type="component" value="Unassembled WGS sequence"/>
</dbReference>
<evidence type="ECO:0000313" key="3">
    <source>
        <dbReference type="Proteomes" id="UP000054662"/>
    </source>
</evidence>
<sequence length="425" mass="48399">MKLLPLTIFSEFKNKVLDTSYYPIHPLETLKARLTAAWLLQSSDFETVRQAKTFILKTSLFKEDDLLRLEQLASQVQSWDELQICSTYTNTQGIFLEYKLLVTTEEYKQELHFHAQYKTLDKICCFVSQTTPLIRVTGDPILQKPGIYFPDHATLEQQEELTKQIEHAKSVLIQTGGAGIAANQCAAIQNPYRFTIVGVFHDIPEHTSGVAQRYPGTKFPQAMVMVNPIITAVSKETQKFNHACLSVPCPNRCTVISPIEMSVTYKDPLDALRVKEVTLTGVDAVVLWHELTHIIDGKTYMDVTFDSLAIEDLIEFKEMMYLEIQRRQNESYAEVPEISIPPFHFSVKVSACGSVKLDSKELAEVLPKMTNETLSGLLIQASIYLKKKQTMNYRMERVFYELFFASENKNLPHSEGHSPTLKSKL</sequence>
<dbReference type="OrthoDB" id="9804313at2"/>
<dbReference type="Pfam" id="PF01327">
    <property type="entry name" value="Pep_deformylase"/>
    <property type="match status" value="1"/>
</dbReference>
<proteinExistence type="inferred from homology"/>
<comment type="caution">
    <text evidence="2">The sequence shown here is derived from an EMBL/GenBank/DDBJ whole genome shotgun (WGS) entry which is preliminary data.</text>
</comment>
<dbReference type="InterPro" id="IPR023635">
    <property type="entry name" value="Peptide_deformylase"/>
</dbReference>
<keyword evidence="3" id="KW-1185">Reference proteome</keyword>
<dbReference type="STRING" id="45076.Lwor_1858"/>
<dbReference type="AlphaFoldDB" id="A0A0W1A9I0"/>
<evidence type="ECO:0000313" key="2">
    <source>
        <dbReference type="EMBL" id="KTD77976.1"/>
    </source>
</evidence>
<keyword evidence="2" id="KW-0378">Hydrolase</keyword>
<dbReference type="SUPFAM" id="SSF56420">
    <property type="entry name" value="Peptide deformylase"/>
    <property type="match status" value="1"/>
</dbReference>
<dbReference type="EMBL" id="LNZC01000022">
    <property type="protein sequence ID" value="KTD77976.1"/>
    <property type="molecule type" value="Genomic_DNA"/>
</dbReference>
<dbReference type="PANTHER" id="PTHR10458:SF22">
    <property type="entry name" value="PEPTIDE DEFORMYLASE"/>
    <property type="match status" value="1"/>
</dbReference>
<name>A0A0W1A9I0_9GAMM</name>
<evidence type="ECO:0000256" key="1">
    <source>
        <dbReference type="ARBA" id="ARBA00010759"/>
    </source>
</evidence>
<dbReference type="EC" id="3.5.1.88" evidence="2"/>